<feature type="transmembrane region" description="Helical" evidence="7">
    <location>
        <begin position="166"/>
        <end position="191"/>
    </location>
</feature>
<dbReference type="PANTHER" id="PTHR32322:SF2">
    <property type="entry name" value="EAMA DOMAIN-CONTAINING PROTEIN"/>
    <property type="match status" value="1"/>
</dbReference>
<dbReference type="PANTHER" id="PTHR32322">
    <property type="entry name" value="INNER MEMBRANE TRANSPORTER"/>
    <property type="match status" value="1"/>
</dbReference>
<keyword evidence="3 7" id="KW-0812">Transmembrane</keyword>
<dbReference type="GO" id="GO:0016020">
    <property type="term" value="C:membrane"/>
    <property type="evidence" value="ECO:0007669"/>
    <property type="project" value="UniProtKB-SubCell"/>
</dbReference>
<dbReference type="Proteomes" id="UP000598146">
    <property type="component" value="Unassembled WGS sequence"/>
</dbReference>
<evidence type="ECO:0000256" key="3">
    <source>
        <dbReference type="ARBA" id="ARBA00022692"/>
    </source>
</evidence>
<feature type="region of interest" description="Disordered" evidence="6">
    <location>
        <begin position="361"/>
        <end position="428"/>
    </location>
</feature>
<keyword evidence="4 7" id="KW-1133">Transmembrane helix</keyword>
<comment type="subcellular location">
    <subcellularLocation>
        <location evidence="1">Membrane</location>
        <topology evidence="1">Multi-pass membrane protein</topology>
    </subcellularLocation>
</comment>
<proteinExistence type="inferred from homology"/>
<gene>
    <name evidence="9" type="ORF">I4J89_01575</name>
</gene>
<protein>
    <submittedName>
        <fullName evidence="9">DMT family transporter</fullName>
    </submittedName>
</protein>
<evidence type="ECO:0000256" key="5">
    <source>
        <dbReference type="ARBA" id="ARBA00023136"/>
    </source>
</evidence>
<feature type="transmembrane region" description="Helical" evidence="7">
    <location>
        <begin position="61"/>
        <end position="81"/>
    </location>
</feature>
<dbReference type="EMBL" id="JADQTO010000001">
    <property type="protein sequence ID" value="MBG0560156.1"/>
    <property type="molecule type" value="Genomic_DNA"/>
</dbReference>
<comment type="similarity">
    <text evidence="2">Belongs to the EamA transporter family.</text>
</comment>
<evidence type="ECO:0000259" key="8">
    <source>
        <dbReference type="Pfam" id="PF00892"/>
    </source>
</evidence>
<evidence type="ECO:0000256" key="7">
    <source>
        <dbReference type="SAM" id="Phobius"/>
    </source>
</evidence>
<dbReference type="InterPro" id="IPR037185">
    <property type="entry name" value="EmrE-like"/>
</dbReference>
<dbReference type="InterPro" id="IPR000620">
    <property type="entry name" value="EamA_dom"/>
</dbReference>
<evidence type="ECO:0000256" key="6">
    <source>
        <dbReference type="SAM" id="MobiDB-lite"/>
    </source>
</evidence>
<feature type="region of interest" description="Disordered" evidence="6">
    <location>
        <begin position="311"/>
        <end position="330"/>
    </location>
</feature>
<evidence type="ECO:0000313" key="10">
    <source>
        <dbReference type="Proteomes" id="UP000598146"/>
    </source>
</evidence>
<evidence type="ECO:0000256" key="4">
    <source>
        <dbReference type="ARBA" id="ARBA00022989"/>
    </source>
</evidence>
<comment type="caution">
    <text evidence="9">The sequence shown here is derived from an EMBL/GenBank/DDBJ whole genome shotgun (WGS) entry which is preliminary data.</text>
</comment>
<evidence type="ECO:0000256" key="1">
    <source>
        <dbReference type="ARBA" id="ARBA00004141"/>
    </source>
</evidence>
<feature type="transmembrane region" description="Helical" evidence="7">
    <location>
        <begin position="87"/>
        <end position="108"/>
    </location>
</feature>
<feature type="transmembrane region" description="Helical" evidence="7">
    <location>
        <begin position="115"/>
        <end position="133"/>
    </location>
</feature>
<reference evidence="9" key="1">
    <citation type="submission" date="2020-11" db="EMBL/GenBank/DDBJ databases">
        <title>Isolation and identification of active actinomycetes.</title>
        <authorList>
            <person name="Sun X."/>
        </authorList>
    </citation>
    <scope>NUCLEOTIDE SEQUENCE</scope>
    <source>
        <strain evidence="9">NEAU-A11</strain>
    </source>
</reference>
<dbReference type="Gene3D" id="1.10.3730.20">
    <property type="match status" value="1"/>
</dbReference>
<feature type="domain" description="EamA" evidence="8">
    <location>
        <begin position="140"/>
        <end position="272"/>
    </location>
</feature>
<organism evidence="9 10">
    <name type="scientific">Actinoplanes aureus</name>
    <dbReference type="NCBI Taxonomy" id="2792083"/>
    <lineage>
        <taxon>Bacteria</taxon>
        <taxon>Bacillati</taxon>
        <taxon>Actinomycetota</taxon>
        <taxon>Actinomycetes</taxon>
        <taxon>Micromonosporales</taxon>
        <taxon>Micromonosporaceae</taxon>
        <taxon>Actinoplanes</taxon>
    </lineage>
</organism>
<keyword evidence="5 7" id="KW-0472">Membrane</keyword>
<feature type="domain" description="EamA" evidence="8">
    <location>
        <begin position="4"/>
        <end position="130"/>
    </location>
</feature>
<keyword evidence="10" id="KW-1185">Reference proteome</keyword>
<dbReference type="AlphaFoldDB" id="A0A931C4U8"/>
<evidence type="ECO:0000256" key="2">
    <source>
        <dbReference type="ARBA" id="ARBA00007362"/>
    </source>
</evidence>
<evidence type="ECO:0000313" key="9">
    <source>
        <dbReference type="EMBL" id="MBG0560156.1"/>
    </source>
</evidence>
<dbReference type="Pfam" id="PF00892">
    <property type="entry name" value="EamA"/>
    <property type="match status" value="2"/>
</dbReference>
<dbReference type="SUPFAM" id="SSF103481">
    <property type="entry name" value="Multidrug resistance efflux transporter EmrE"/>
    <property type="match status" value="2"/>
</dbReference>
<feature type="compositionally biased region" description="Basic and acidic residues" evidence="6">
    <location>
        <begin position="311"/>
        <end position="322"/>
    </location>
</feature>
<feature type="transmembrane region" description="Helical" evidence="7">
    <location>
        <begin position="139"/>
        <end position="159"/>
    </location>
</feature>
<dbReference type="InterPro" id="IPR050638">
    <property type="entry name" value="AA-Vitamin_Transporters"/>
</dbReference>
<sequence>MRILLVTALTPAVWGTTYAVTTEFLPPGRPLLSGLLRALPAGLLLLAITRELPKGAWWWKSAVLGALNIGIFFALLFVTAYRLPGGMAAVLGAVQPLLVAGLSVLLLAERVAVRTVLAGVLGAAGVGLAVLTASARLDAIGVVAGLAGAASMAFGLVLTKRWGRPAVSLLTATGWQLTAGGLLLIPITLMVEGVPGSLSATNLAGYAYLSLIGTALAYTIWFRGLERLPASRVSLLAQLSPVTATLVGWAALGQSLTPVQLAGMVLAAGAVMWGQSTHVRAGHHPVREAGASGAQHGPADRVGGGHVLRDHASQDRQERRGEGVGGVVPAGLRSDAVGRLDEAGAEGVAVREERHDLVLGAALDPGPHEPAVRVGAGSGDVDEGEVRVQPRQRTGGRHREVVGDPGVSGLVHADRGDAEAVETGVVTR</sequence>
<feature type="transmembrane region" description="Helical" evidence="7">
    <location>
        <begin position="203"/>
        <end position="221"/>
    </location>
</feature>
<accession>A0A931C4U8</accession>
<name>A0A931C4U8_9ACTN</name>